<gene>
    <name evidence="5" type="ORF">BACCIP111895_02177</name>
</gene>
<proteinExistence type="predicted"/>
<evidence type="ECO:0000313" key="6">
    <source>
        <dbReference type="Proteomes" id="UP000838308"/>
    </source>
</evidence>
<dbReference type="InterPro" id="IPR011051">
    <property type="entry name" value="RmlC_Cupin_sf"/>
</dbReference>
<comment type="caution">
    <text evidence="5">The sequence shown here is derived from an EMBL/GenBank/DDBJ whole genome shotgun (WGS) entry which is preliminary data.</text>
</comment>
<keyword evidence="2" id="KW-0659">Purine metabolism</keyword>
<dbReference type="EMBL" id="CALBWS010000012">
    <property type="protein sequence ID" value="CAH2715000.1"/>
    <property type="molecule type" value="Genomic_DNA"/>
</dbReference>
<evidence type="ECO:0000313" key="5">
    <source>
        <dbReference type="EMBL" id="CAH2715000.1"/>
    </source>
</evidence>
<sequence length="160" mass="17845">MEIKAVPVSKIDFSKYGVYYNMNSASDNLWASQGDGWNDFRTQVPIISSPGSLGITQGTPLPCKINKMERHLHTQEALFCLSDPIVVAIANCGESKQPLASEVEAVIIQPGEVIVLNKGIWHDACHGINKSVRYYWLAEEYEGEPTEWMDIHGDPIELQI</sequence>
<comment type="catalytic activity">
    <reaction evidence="4">
        <text>(S)-ureidoglycolate = urea + glyoxylate</text>
        <dbReference type="Rhea" id="RHEA:11304"/>
        <dbReference type="ChEBI" id="CHEBI:16199"/>
        <dbReference type="ChEBI" id="CHEBI:36655"/>
        <dbReference type="ChEBI" id="CHEBI:57296"/>
        <dbReference type="EC" id="4.3.2.3"/>
    </reaction>
</comment>
<name>A0ABN8KRC0_9BACI</name>
<keyword evidence="6" id="KW-1185">Reference proteome</keyword>
<accession>A0ABN8KRC0</accession>
<dbReference type="SUPFAM" id="SSF51182">
    <property type="entry name" value="RmlC-like cupins"/>
    <property type="match status" value="1"/>
</dbReference>
<keyword evidence="3" id="KW-0456">Lyase</keyword>
<dbReference type="Gene3D" id="2.60.120.480">
    <property type="entry name" value="Ureidoglycolate hydrolase"/>
    <property type="match status" value="1"/>
</dbReference>
<dbReference type="InterPro" id="IPR007247">
    <property type="entry name" value="Ureidogly_lyase"/>
</dbReference>
<evidence type="ECO:0000256" key="3">
    <source>
        <dbReference type="ARBA" id="ARBA00023239"/>
    </source>
</evidence>
<evidence type="ECO:0000256" key="2">
    <source>
        <dbReference type="ARBA" id="ARBA00022631"/>
    </source>
</evidence>
<dbReference type="Proteomes" id="UP000838308">
    <property type="component" value="Unassembled WGS sequence"/>
</dbReference>
<organism evidence="5 6">
    <name type="scientific">Neobacillus rhizosphaerae</name>
    <dbReference type="NCBI Taxonomy" id="2880965"/>
    <lineage>
        <taxon>Bacteria</taxon>
        <taxon>Bacillati</taxon>
        <taxon>Bacillota</taxon>
        <taxon>Bacilli</taxon>
        <taxon>Bacillales</taxon>
        <taxon>Bacillaceae</taxon>
        <taxon>Neobacillus</taxon>
    </lineage>
</organism>
<evidence type="ECO:0000256" key="4">
    <source>
        <dbReference type="ARBA" id="ARBA00047684"/>
    </source>
</evidence>
<evidence type="ECO:0000256" key="1">
    <source>
        <dbReference type="ARBA" id="ARBA00011738"/>
    </source>
</evidence>
<dbReference type="Pfam" id="PF04115">
    <property type="entry name" value="Ureidogly_lyase"/>
    <property type="match status" value="1"/>
</dbReference>
<protein>
    <recommendedName>
        <fullName evidence="7">Ureidoglycolate hydrolase</fullName>
    </recommendedName>
</protein>
<dbReference type="InterPro" id="IPR024060">
    <property type="entry name" value="Ureidoglycolate_lyase_dom_sf"/>
</dbReference>
<evidence type="ECO:0008006" key="7">
    <source>
        <dbReference type="Google" id="ProtNLM"/>
    </source>
</evidence>
<reference evidence="5" key="1">
    <citation type="submission" date="2022-04" db="EMBL/GenBank/DDBJ databases">
        <authorList>
            <person name="Criscuolo A."/>
        </authorList>
    </citation>
    <scope>NUCLEOTIDE SEQUENCE</scope>
    <source>
        <strain evidence="5">CIP111895</strain>
    </source>
</reference>
<comment type="subunit">
    <text evidence="1">Homodimer.</text>
</comment>
<dbReference type="RefSeq" id="WP_248735304.1">
    <property type="nucleotide sequence ID" value="NZ_CALBWS010000012.1"/>
</dbReference>